<organism evidence="1 2">
    <name type="scientific">Ammonicoccus fulvus</name>
    <dbReference type="NCBI Taxonomy" id="3138240"/>
    <lineage>
        <taxon>Bacteria</taxon>
        <taxon>Bacillati</taxon>
        <taxon>Actinomycetota</taxon>
        <taxon>Actinomycetes</taxon>
        <taxon>Propionibacteriales</taxon>
        <taxon>Propionibacteriaceae</taxon>
        <taxon>Ammonicoccus</taxon>
    </lineage>
</organism>
<proteinExistence type="predicted"/>
<dbReference type="Proteomes" id="UP001442841">
    <property type="component" value="Chromosome"/>
</dbReference>
<evidence type="ECO:0000313" key="2">
    <source>
        <dbReference type="Proteomes" id="UP001442841"/>
    </source>
</evidence>
<keyword evidence="2" id="KW-1185">Reference proteome</keyword>
<name>A0ABZ3FSR7_9ACTN</name>
<dbReference type="RefSeq" id="WP_425310585.1">
    <property type="nucleotide sequence ID" value="NZ_CP154795.1"/>
</dbReference>
<sequence length="81" mass="8377">MKTTIDLPDALALEAKELARETGATLRDLVVSGLRAEIAARRAAPRVDFVFPTVGGRGLAAEIAPGEAIALSYGLGADDRG</sequence>
<accession>A0ABZ3FSR7</accession>
<gene>
    <name evidence="1" type="ORF">AADG42_18040</name>
</gene>
<evidence type="ECO:0000313" key="1">
    <source>
        <dbReference type="EMBL" id="XAN09136.1"/>
    </source>
</evidence>
<evidence type="ECO:0008006" key="3">
    <source>
        <dbReference type="Google" id="ProtNLM"/>
    </source>
</evidence>
<dbReference type="EMBL" id="CP154795">
    <property type="protein sequence ID" value="XAN09136.1"/>
    <property type="molecule type" value="Genomic_DNA"/>
</dbReference>
<protein>
    <recommendedName>
        <fullName evidence="3">DUF2191 domain-containing protein</fullName>
    </recommendedName>
</protein>
<reference evidence="1 2" key="1">
    <citation type="submission" date="2024-04" db="EMBL/GenBank/DDBJ databases">
        <title>Isolation of an actinomycete strain from pig manure.</title>
        <authorList>
            <person name="Gong T."/>
            <person name="Yu Z."/>
            <person name="An M."/>
            <person name="Wei C."/>
            <person name="Yang W."/>
            <person name="Liu L."/>
        </authorList>
    </citation>
    <scope>NUCLEOTIDE SEQUENCE [LARGE SCALE GENOMIC DNA]</scope>
    <source>
        <strain evidence="1 2">ZF39</strain>
    </source>
</reference>